<feature type="compositionally biased region" description="Polar residues" evidence="6">
    <location>
        <begin position="196"/>
        <end position="205"/>
    </location>
</feature>
<sequence>MEFDQKTNSYKKKTGHIDYENIKYDLLKSYRNRVFMGKFDCEFNNGFGNKYYNTLNIGKAKVRNDFKNWNNSIGYNFKPMHGKIFRRIVYQTVAQTFQQDQILRDIIENKEHLDTDKIVAIDVEYGGGKTIPRVGICNFNEECIYYSDFCLRYNDWEETKKLLREDREKSIRNAEKILERNKNRNNLEKIAKEEYQAQSKGTQGNTSTKASTDSKKKQADSDYSDYDEIDKEFDEEFGKELKDIKQKNSNFSIDIDGKKVHKDQQKHDATVENASTTINDIFAQSKKKPNAKIGQDALISEIFDRNKLPKLDKQKSELKQKKKSKDEDLCLTSDSEENDLKNDLDEEEIKEIKEMQDVEGMLDDDNLQNELAITDSEEEGDDNKQDSANQPQAEITSSSDTNTTKKEDKVPQYVIAGNDNNDDEEWILDHTGTRRKPFKVMHREIREIIKDKIVIAHNLPKDFAYLRITRHDCKRTLDTSLIKMFQKKNLRRKLRDLTLEYVDARIQLTSNHSPVEDAIACMRIFKVFAREIGIFNVKMVYNQLWGSKEARFIDPPDIKKPDLVCGPYSDIFKCDYETLGEDTKIIGIAVNWGINEENEKEILRVSIVNEHGHLLFDSIIQPSLTICYVPLYYGYLYDPSFGIPLKYLSDMLNVICDGKIIVGYGIQKVLEMLSIKSVYTVRDLITHEEIGVTTVPSLAQKFYGLDLDLFFRSTITEARLYIGVYKSMKQEFEDKNFNERIMKEHISEEGSFNHESSLPVVL</sequence>
<evidence type="ECO:0000256" key="6">
    <source>
        <dbReference type="SAM" id="MobiDB-lite"/>
    </source>
</evidence>
<feature type="domain" description="Exonuclease" evidence="7">
    <location>
        <begin position="370"/>
        <end position="534"/>
    </location>
</feature>
<dbReference type="InterPro" id="IPR047021">
    <property type="entry name" value="REXO1/3/4-like"/>
</dbReference>
<dbReference type="GO" id="GO:0004527">
    <property type="term" value="F:exonuclease activity"/>
    <property type="evidence" value="ECO:0007669"/>
    <property type="project" value="InterPro"/>
</dbReference>
<organism evidence="8 9">
    <name type="scientific">Euplotes crassus</name>
    <dbReference type="NCBI Taxonomy" id="5936"/>
    <lineage>
        <taxon>Eukaryota</taxon>
        <taxon>Sar</taxon>
        <taxon>Alveolata</taxon>
        <taxon>Ciliophora</taxon>
        <taxon>Intramacronucleata</taxon>
        <taxon>Spirotrichea</taxon>
        <taxon>Hypotrichia</taxon>
        <taxon>Euplotida</taxon>
        <taxon>Euplotidae</taxon>
        <taxon>Moneuplotes</taxon>
    </lineage>
</organism>
<feature type="compositionally biased region" description="Basic and acidic residues" evidence="6">
    <location>
        <begin position="313"/>
        <end position="328"/>
    </location>
</feature>
<name>A0AAD1Y7E0_EUPCR</name>
<dbReference type="PANTHER" id="PTHR12801:SF45">
    <property type="entry name" value="RNA EXONUCLEASE 4"/>
    <property type="match status" value="1"/>
</dbReference>
<feature type="compositionally biased region" description="Polar residues" evidence="6">
    <location>
        <begin position="386"/>
        <end position="402"/>
    </location>
</feature>
<feature type="region of interest" description="Disordered" evidence="6">
    <location>
        <begin position="376"/>
        <end position="410"/>
    </location>
</feature>
<dbReference type="GO" id="GO:0005634">
    <property type="term" value="C:nucleus"/>
    <property type="evidence" value="ECO:0007669"/>
    <property type="project" value="TreeGrafter"/>
</dbReference>
<dbReference type="GO" id="GO:0003676">
    <property type="term" value="F:nucleic acid binding"/>
    <property type="evidence" value="ECO:0007669"/>
    <property type="project" value="InterPro"/>
</dbReference>
<dbReference type="Gene3D" id="3.30.420.10">
    <property type="entry name" value="Ribonuclease H-like superfamily/Ribonuclease H"/>
    <property type="match status" value="1"/>
</dbReference>
<evidence type="ECO:0000259" key="7">
    <source>
        <dbReference type="SMART" id="SM00479"/>
    </source>
</evidence>
<dbReference type="SUPFAM" id="SSF53098">
    <property type="entry name" value="Ribonuclease H-like"/>
    <property type="match status" value="1"/>
</dbReference>
<evidence type="ECO:0000313" key="9">
    <source>
        <dbReference type="Proteomes" id="UP001295684"/>
    </source>
</evidence>
<feature type="coiled-coil region" evidence="5">
    <location>
        <begin position="153"/>
        <end position="184"/>
    </location>
</feature>
<evidence type="ECO:0000256" key="2">
    <source>
        <dbReference type="ARBA" id="ARBA00022722"/>
    </source>
</evidence>
<gene>
    <name evidence="8" type="ORF">ECRASSUSDP1_LOCUS27633</name>
</gene>
<evidence type="ECO:0000256" key="4">
    <source>
        <dbReference type="ARBA" id="ARBA00025599"/>
    </source>
</evidence>
<evidence type="ECO:0000256" key="5">
    <source>
        <dbReference type="SAM" id="Coils"/>
    </source>
</evidence>
<evidence type="ECO:0000256" key="3">
    <source>
        <dbReference type="ARBA" id="ARBA00022801"/>
    </source>
</evidence>
<feature type="region of interest" description="Disordered" evidence="6">
    <location>
        <begin position="194"/>
        <end position="224"/>
    </location>
</feature>
<dbReference type="InterPro" id="IPR013520">
    <property type="entry name" value="Ribonucl_H"/>
</dbReference>
<dbReference type="InterPro" id="IPR012337">
    <property type="entry name" value="RNaseH-like_sf"/>
</dbReference>
<keyword evidence="2" id="KW-0540">Nuclease</keyword>
<accession>A0AAD1Y7E0</accession>
<dbReference type="Proteomes" id="UP001295684">
    <property type="component" value="Unassembled WGS sequence"/>
</dbReference>
<keyword evidence="5" id="KW-0175">Coiled coil</keyword>
<dbReference type="AlphaFoldDB" id="A0AAD1Y7E0"/>
<keyword evidence="1" id="KW-0698">rRNA processing</keyword>
<reference evidence="8" key="1">
    <citation type="submission" date="2023-07" db="EMBL/GenBank/DDBJ databases">
        <authorList>
            <consortium name="AG Swart"/>
            <person name="Singh M."/>
            <person name="Singh A."/>
            <person name="Seah K."/>
            <person name="Emmerich C."/>
        </authorList>
    </citation>
    <scope>NUCLEOTIDE SEQUENCE</scope>
    <source>
        <strain evidence="8">DP1</strain>
    </source>
</reference>
<keyword evidence="9" id="KW-1185">Reference proteome</keyword>
<protein>
    <recommendedName>
        <fullName evidence="7">Exonuclease domain-containing protein</fullName>
    </recommendedName>
</protein>
<dbReference type="PANTHER" id="PTHR12801">
    <property type="entry name" value="RNA EXONUCLEASE REXO1 / RECO3 FAMILY MEMBER-RELATED"/>
    <property type="match status" value="1"/>
</dbReference>
<keyword evidence="3" id="KW-0378">Hydrolase</keyword>
<dbReference type="EMBL" id="CAMPGE010028513">
    <property type="protein sequence ID" value="CAI2386034.1"/>
    <property type="molecule type" value="Genomic_DNA"/>
</dbReference>
<dbReference type="InterPro" id="IPR036397">
    <property type="entry name" value="RNaseH_sf"/>
</dbReference>
<feature type="region of interest" description="Disordered" evidence="6">
    <location>
        <begin position="313"/>
        <end position="346"/>
    </location>
</feature>
<comment type="caution">
    <text evidence="8">The sequence shown here is derived from an EMBL/GenBank/DDBJ whole genome shotgun (WGS) entry which is preliminary data.</text>
</comment>
<comment type="function">
    <text evidence="4">Exoribonuclease involved in ribosome biosynthesis. Involved in the processing of ITS1, the internal transcribed spacer localized between the 18S and 5.8S rRNAs.</text>
</comment>
<proteinExistence type="predicted"/>
<evidence type="ECO:0000256" key="1">
    <source>
        <dbReference type="ARBA" id="ARBA00022552"/>
    </source>
</evidence>
<dbReference type="SMART" id="SM00479">
    <property type="entry name" value="EXOIII"/>
    <property type="match status" value="1"/>
</dbReference>
<dbReference type="GO" id="GO:0006364">
    <property type="term" value="P:rRNA processing"/>
    <property type="evidence" value="ECO:0007669"/>
    <property type="project" value="UniProtKB-KW"/>
</dbReference>
<evidence type="ECO:0000313" key="8">
    <source>
        <dbReference type="EMBL" id="CAI2386034.1"/>
    </source>
</evidence>